<dbReference type="InterPro" id="IPR004919">
    <property type="entry name" value="GmrSD_N"/>
</dbReference>
<name>A0A7X2N198_9FIRM</name>
<evidence type="ECO:0000313" key="3">
    <source>
        <dbReference type="Proteomes" id="UP000470082"/>
    </source>
</evidence>
<dbReference type="AlphaFoldDB" id="A0A7X2N198"/>
<dbReference type="Proteomes" id="UP000470082">
    <property type="component" value="Unassembled WGS sequence"/>
</dbReference>
<accession>A0A7X2N198</accession>
<evidence type="ECO:0000313" key="2">
    <source>
        <dbReference type="EMBL" id="MSS00611.1"/>
    </source>
</evidence>
<sequence length="364" mass="42461">MSEIKLVEMKSEKESYSDDDLYNISSWGVDMTFRELIAMYEEGDLLKPELQRKYVWNKNEASRFIDSILLGLPIPSIFLAKEKNGVQLIVDGYQRIMTVYDYVKGIFSQDNKVFKLSNQDNINPRWRNKAFMELTVEEQRRIRTTAIHAIIFEQKYPNNDTGMFQVFERINTGGRTLKPQEIRNCVYQGSFNSLLFELNQDKMWRNLIAKEEDARMADLELILRFFALKDLYSNNPDSTQINLVKYLNKYMGQVKDSSELEILDFKRVFTDAVCLLSNDIGKDVFRNLKKDSKKFTTKISPAIYDAVMIATALSLKENNNVHTSIEKYVELLENQEFIESTTQRTTNVENINKRINKAKAILFG</sequence>
<reference evidence="2 3" key="1">
    <citation type="submission" date="2019-08" db="EMBL/GenBank/DDBJ databases">
        <title>In-depth cultivation of the pig gut microbiome towards novel bacterial diversity and tailored functional studies.</title>
        <authorList>
            <person name="Wylensek D."/>
            <person name="Hitch T.C.A."/>
            <person name="Clavel T."/>
        </authorList>
    </citation>
    <scope>NUCLEOTIDE SEQUENCE [LARGE SCALE GENOMIC DNA]</scope>
    <source>
        <strain evidence="2 3">LKV-178-WT-2G</strain>
    </source>
</reference>
<proteinExistence type="predicted"/>
<organism evidence="2 3">
    <name type="scientific">Floccifex porci</name>
    <dbReference type="NCBI Taxonomy" id="2606629"/>
    <lineage>
        <taxon>Bacteria</taxon>
        <taxon>Bacillati</taxon>
        <taxon>Bacillota</taxon>
        <taxon>Erysipelotrichia</taxon>
        <taxon>Erysipelotrichales</taxon>
        <taxon>Erysipelotrichaceae</taxon>
        <taxon>Floccifex</taxon>
    </lineage>
</organism>
<dbReference type="RefSeq" id="WP_154459085.1">
    <property type="nucleotide sequence ID" value="NZ_VUMM01000001.1"/>
</dbReference>
<protein>
    <submittedName>
        <fullName evidence="2">DUF262 domain-containing protein</fullName>
    </submittedName>
</protein>
<gene>
    <name evidence="2" type="ORF">FYJ50_00520</name>
</gene>
<evidence type="ECO:0000259" key="1">
    <source>
        <dbReference type="Pfam" id="PF03235"/>
    </source>
</evidence>
<dbReference type="Pfam" id="PF03235">
    <property type="entry name" value="GmrSD_N"/>
    <property type="match status" value="1"/>
</dbReference>
<dbReference type="PANTHER" id="PTHR39639">
    <property type="entry name" value="CHROMOSOME 16, WHOLE GENOME SHOTGUN SEQUENCE"/>
    <property type="match status" value="1"/>
</dbReference>
<feature type="domain" description="GmrSD restriction endonucleases N-terminal" evidence="1">
    <location>
        <begin position="35"/>
        <end position="187"/>
    </location>
</feature>
<comment type="caution">
    <text evidence="2">The sequence shown here is derived from an EMBL/GenBank/DDBJ whole genome shotgun (WGS) entry which is preliminary data.</text>
</comment>
<keyword evidence="3" id="KW-1185">Reference proteome</keyword>
<dbReference type="PANTHER" id="PTHR39639:SF1">
    <property type="entry name" value="DUF262 DOMAIN-CONTAINING PROTEIN"/>
    <property type="match status" value="1"/>
</dbReference>
<dbReference type="EMBL" id="VUMM01000001">
    <property type="protein sequence ID" value="MSS00611.1"/>
    <property type="molecule type" value="Genomic_DNA"/>
</dbReference>